<dbReference type="PANTHER" id="PTHR40861">
    <property type="entry name" value="DUF2183 DOMAIN-CONTAINING PROTEIN"/>
    <property type="match status" value="1"/>
</dbReference>
<comment type="caution">
    <text evidence="3">The sequence shown here is derived from an EMBL/GenBank/DDBJ whole genome shotgun (WGS) entry which is preliminary data.</text>
</comment>
<gene>
    <name evidence="3" type="ORF">SCF082_LOCUS15276</name>
</gene>
<name>A0ABP0K3C2_9DINO</name>
<keyword evidence="4" id="KW-1185">Reference proteome</keyword>
<accession>A0ABP0K3C2</accession>
<dbReference type="Gene3D" id="3.10.20.90">
    <property type="entry name" value="Phosphatidylinositol 3-kinase Catalytic Subunit, Chain A, domain 1"/>
    <property type="match status" value="1"/>
</dbReference>
<feature type="compositionally biased region" description="Acidic residues" evidence="1">
    <location>
        <begin position="378"/>
        <end position="388"/>
    </location>
</feature>
<keyword evidence="2" id="KW-0812">Transmembrane</keyword>
<feature type="compositionally biased region" description="Polar residues" evidence="1">
    <location>
        <begin position="582"/>
        <end position="599"/>
    </location>
</feature>
<keyword evidence="2" id="KW-0472">Membrane</keyword>
<protein>
    <recommendedName>
        <fullName evidence="5">Phosphatidate phosphatase APP1 catalytic domain-containing protein</fullName>
    </recommendedName>
</protein>
<evidence type="ECO:0000313" key="3">
    <source>
        <dbReference type="EMBL" id="CAK9021286.1"/>
    </source>
</evidence>
<feature type="compositionally biased region" description="Basic residues" evidence="1">
    <location>
        <begin position="548"/>
        <end position="562"/>
    </location>
</feature>
<organism evidence="3 4">
    <name type="scientific">Durusdinium trenchii</name>
    <dbReference type="NCBI Taxonomy" id="1381693"/>
    <lineage>
        <taxon>Eukaryota</taxon>
        <taxon>Sar</taxon>
        <taxon>Alveolata</taxon>
        <taxon>Dinophyceae</taxon>
        <taxon>Suessiales</taxon>
        <taxon>Symbiodiniaceae</taxon>
        <taxon>Durusdinium</taxon>
    </lineage>
</organism>
<dbReference type="EMBL" id="CAXAMM010009761">
    <property type="protein sequence ID" value="CAK9021286.1"/>
    <property type="molecule type" value="Genomic_DNA"/>
</dbReference>
<feature type="transmembrane region" description="Helical" evidence="2">
    <location>
        <begin position="62"/>
        <end position="84"/>
    </location>
</feature>
<evidence type="ECO:0000256" key="2">
    <source>
        <dbReference type="SAM" id="Phobius"/>
    </source>
</evidence>
<feature type="region of interest" description="Disordered" evidence="1">
    <location>
        <begin position="548"/>
        <end position="599"/>
    </location>
</feature>
<feature type="transmembrane region" description="Helical" evidence="2">
    <location>
        <begin position="30"/>
        <end position="55"/>
    </location>
</feature>
<dbReference type="SUPFAM" id="SSF54236">
    <property type="entry name" value="Ubiquitin-like"/>
    <property type="match status" value="1"/>
</dbReference>
<proteinExistence type="predicted"/>
<sequence>MAGILAVLLVHVLTENLNFAVWHRPTVQLAFFFVLLNAFVAVAFLSPDSPVLYFVTINKTPLSLALVFGLAVPIWSFTVVQAVLVDVTQFQGHKETERLSPLKRQLSTGRDGIESPRSSARLSNRSRSSTVMQTTVVNESEFITRSKSEFVNRQLELLDRFALSTPVRRFAAWMRGSMLENQQKIVSILDTTTQEELNHIIETSNVPKMFRYGERLVRLVMDRHEDLSTVSKATVVHAMQRVGTLKFFTNEQRLIVSLFTGTKGTELTLLKNLTDSSGDFNNLFKLVFTDISSKGLQRKILEHIEREGQAAKEVNDDRGYFPIKICSDVDDTLYASGGNFPAGADKRFPRHCVYPGVLQLYEEIDMHARAAGRASETADADSESEDQTVADVRSSSKVKVSVLAPWKQGGRVFELDCKVKSTIRELQDTVEERYHIPQRQQELVLTSKKQKRERAPDEDWKDGNLVFVSARPHVFKDVAENASYRRFHHLVNQGLMHATPTMLSGSLYSGTMAVSFRIFELIKLFLLDLLDATSAAFSAFVSKERERWKRRRKNRRSRKKRGSQSPLPAEMMEEDIDEASRSDSGVLQRSPSSFGSRQTTNRNWEAVGRNKVFSMTQYLSLYPEYKLVFFGDNGQGDLLAAELLATQPESCDNVRASFIHDVLSPETAGMMLSSFDEDQREALWEKHNIVFFKTYVEAGRRAFELGLISLSGLHRVGLAAHDDIMDLFVKYPSRDWSLVLEETKQDIRRANKTLRAAGGTMQIPSPIPPFQIPTL</sequence>
<feature type="region of interest" description="Disordered" evidence="1">
    <location>
        <begin position="105"/>
        <end position="128"/>
    </location>
</feature>
<evidence type="ECO:0000313" key="4">
    <source>
        <dbReference type="Proteomes" id="UP001642464"/>
    </source>
</evidence>
<evidence type="ECO:0000256" key="1">
    <source>
        <dbReference type="SAM" id="MobiDB-lite"/>
    </source>
</evidence>
<reference evidence="3 4" key="1">
    <citation type="submission" date="2024-02" db="EMBL/GenBank/DDBJ databases">
        <authorList>
            <person name="Chen Y."/>
            <person name="Shah S."/>
            <person name="Dougan E. K."/>
            <person name="Thang M."/>
            <person name="Chan C."/>
        </authorList>
    </citation>
    <scope>NUCLEOTIDE SEQUENCE [LARGE SCALE GENOMIC DNA]</scope>
</reference>
<feature type="compositionally biased region" description="Low complexity" evidence="1">
    <location>
        <begin position="115"/>
        <end position="128"/>
    </location>
</feature>
<dbReference type="PANTHER" id="PTHR40861:SF1">
    <property type="entry name" value="PHOSPHATIDATE PHOSPHATASE APP1 CATALYTIC DOMAIN-CONTAINING PROTEIN"/>
    <property type="match status" value="1"/>
</dbReference>
<evidence type="ECO:0008006" key="5">
    <source>
        <dbReference type="Google" id="ProtNLM"/>
    </source>
</evidence>
<dbReference type="InterPro" id="IPR029071">
    <property type="entry name" value="Ubiquitin-like_domsf"/>
</dbReference>
<keyword evidence="2" id="KW-1133">Transmembrane helix</keyword>
<feature type="region of interest" description="Disordered" evidence="1">
    <location>
        <begin position="372"/>
        <end position="391"/>
    </location>
</feature>
<dbReference type="Proteomes" id="UP001642464">
    <property type="component" value="Unassembled WGS sequence"/>
</dbReference>